<sequence>MKLVCVQSCLFCSFVRFSKIEVRNRVASSFAMSVMNNYRLTETENISNRLHEVKKFGASNNQSEVKKKALADVGNVLHQKSVQRVSKPSATFSKQNVVGKNLLNIFNSKENKNLEENKPKQVEKTHNLLLSAMEDINDGIVETVCSCHETDEGDFADFMLNDIKLAKNQIEDLALVWQNTPTFTASDKYEIDAMIPYIPENDCVSFTYQKHIEDMVEFEWDVSKLPEPATPYDLLEDDLASLCNGHGCYEL</sequence>
<organism evidence="1">
    <name type="scientific">Homalodisca liturata</name>
    <dbReference type="NCBI Taxonomy" id="320908"/>
    <lineage>
        <taxon>Eukaryota</taxon>
        <taxon>Metazoa</taxon>
        <taxon>Ecdysozoa</taxon>
        <taxon>Arthropoda</taxon>
        <taxon>Hexapoda</taxon>
        <taxon>Insecta</taxon>
        <taxon>Pterygota</taxon>
        <taxon>Neoptera</taxon>
        <taxon>Paraneoptera</taxon>
        <taxon>Hemiptera</taxon>
        <taxon>Auchenorrhyncha</taxon>
        <taxon>Membracoidea</taxon>
        <taxon>Cicadellidae</taxon>
        <taxon>Cicadellinae</taxon>
        <taxon>Proconiini</taxon>
        <taxon>Homalodisca</taxon>
    </lineage>
</organism>
<evidence type="ECO:0000313" key="1">
    <source>
        <dbReference type="EMBL" id="JAS88789.1"/>
    </source>
</evidence>
<accession>A0A1B6IPF5</accession>
<gene>
    <name evidence="1" type="ORF">g.12674</name>
</gene>
<proteinExistence type="predicted"/>
<reference evidence="1" key="1">
    <citation type="submission" date="2015-11" db="EMBL/GenBank/DDBJ databases">
        <title>De novo transcriptome assembly of four potential Pierce s Disease insect vectors from Arizona vineyards.</title>
        <authorList>
            <person name="Tassone E.E."/>
        </authorList>
    </citation>
    <scope>NUCLEOTIDE SEQUENCE</scope>
</reference>
<dbReference type="EMBL" id="GECU01018917">
    <property type="protein sequence ID" value="JAS88789.1"/>
    <property type="molecule type" value="Transcribed_RNA"/>
</dbReference>
<name>A0A1B6IPF5_9HEMI</name>
<protein>
    <submittedName>
        <fullName evidence="1">Uncharacterized protein</fullName>
    </submittedName>
</protein>
<dbReference type="AlphaFoldDB" id="A0A1B6IPF5"/>